<keyword evidence="5" id="KW-1185">Reference proteome</keyword>
<accession>A0AAD1DMF0</accession>
<dbReference type="Proteomes" id="UP000274073">
    <property type="component" value="Chromosome"/>
</dbReference>
<dbReference type="EMBL" id="CP033915">
    <property type="protein sequence ID" value="AZA86074.1"/>
    <property type="molecule type" value="Genomic_DNA"/>
</dbReference>
<dbReference type="AlphaFoldDB" id="A0AAD1DMF0"/>
<evidence type="ECO:0000313" key="4">
    <source>
        <dbReference type="Proteomes" id="UP000274073"/>
    </source>
</evidence>
<feature type="coiled-coil region" evidence="1">
    <location>
        <begin position="41"/>
        <end position="68"/>
    </location>
</feature>
<protein>
    <submittedName>
        <fullName evidence="2">Uncharacterized protein</fullName>
    </submittedName>
</protein>
<keyword evidence="1" id="KW-0175">Coiled coil</keyword>
<gene>
    <name evidence="2" type="ORF">EG349_04385</name>
    <name evidence="3" type="ORF">EG353_02410</name>
</gene>
<reference evidence="4 5" key="1">
    <citation type="submission" date="2018-11" db="EMBL/GenBank/DDBJ databases">
        <title>Proposal to divide the Flavobacteriaceae and reorganize its genera based on Amino Acid Identity values calculated from whole genome sequences.</title>
        <authorList>
            <person name="Nicholson A.C."/>
            <person name="Gulvik C.A."/>
            <person name="Whitney A.M."/>
            <person name="Humrighouse B.W."/>
            <person name="Bell M."/>
            <person name="Holmes B."/>
            <person name="Steigerwalt A.G."/>
            <person name="Villarma A."/>
            <person name="Sheth M."/>
            <person name="Batra D."/>
            <person name="Pryor J."/>
            <person name="Bernardet J.-F."/>
            <person name="Hugo C."/>
            <person name="Kampfer P."/>
            <person name="Newman J."/>
            <person name="McQuiston J.R."/>
        </authorList>
    </citation>
    <scope>NUCLEOTIDE SEQUENCE [LARGE SCALE GENOMIC DNA]</scope>
    <source>
        <strain evidence="2 4">G0207</strain>
        <strain evidence="3 5">H5143</strain>
    </source>
</reference>
<dbReference type="EMBL" id="CP033912">
    <property type="protein sequence ID" value="AZA94482.1"/>
    <property type="molecule type" value="Genomic_DNA"/>
</dbReference>
<name>A0AAD1DMF0_9FLAO</name>
<evidence type="ECO:0000313" key="3">
    <source>
        <dbReference type="EMBL" id="AZA94482.1"/>
    </source>
</evidence>
<dbReference type="RefSeq" id="WP_123853794.1">
    <property type="nucleotide sequence ID" value="NZ_CP033912.1"/>
</dbReference>
<dbReference type="Proteomes" id="UP000281741">
    <property type="component" value="Chromosome"/>
</dbReference>
<evidence type="ECO:0000256" key="1">
    <source>
        <dbReference type="SAM" id="Coils"/>
    </source>
</evidence>
<evidence type="ECO:0000313" key="2">
    <source>
        <dbReference type="EMBL" id="AZA86074.1"/>
    </source>
</evidence>
<proteinExistence type="predicted"/>
<sequence length="88" mass="10794">MQGIEPKIHTSLIERMKYYSDLIKNSKHECLANPEDAHHMMIELNELYEDYLNQKRNLEKSIKKYREFYQGQQKLLTPRIRQLKRTRK</sequence>
<organism evidence="2 4">
    <name type="scientific">Chryseobacterium shandongense</name>
    <dbReference type="NCBI Taxonomy" id="1493872"/>
    <lineage>
        <taxon>Bacteria</taxon>
        <taxon>Pseudomonadati</taxon>
        <taxon>Bacteroidota</taxon>
        <taxon>Flavobacteriia</taxon>
        <taxon>Flavobacteriales</taxon>
        <taxon>Weeksellaceae</taxon>
        <taxon>Chryseobacterium group</taxon>
        <taxon>Chryseobacterium</taxon>
    </lineage>
</organism>
<evidence type="ECO:0000313" key="5">
    <source>
        <dbReference type="Proteomes" id="UP000281741"/>
    </source>
</evidence>